<dbReference type="Pfam" id="PF01288">
    <property type="entry name" value="HPPK"/>
    <property type="match status" value="1"/>
</dbReference>
<comment type="catalytic activity">
    <reaction evidence="1">
        <text>6-hydroxymethyl-7,8-dihydropterin + ATP = (7,8-dihydropterin-6-yl)methyl diphosphate + AMP + H(+)</text>
        <dbReference type="Rhea" id="RHEA:11412"/>
        <dbReference type="ChEBI" id="CHEBI:15378"/>
        <dbReference type="ChEBI" id="CHEBI:30616"/>
        <dbReference type="ChEBI" id="CHEBI:44841"/>
        <dbReference type="ChEBI" id="CHEBI:72950"/>
        <dbReference type="ChEBI" id="CHEBI:456215"/>
        <dbReference type="EC" id="2.7.6.3"/>
    </reaction>
</comment>
<dbReference type="STRING" id="1324314.BVG16_29855"/>
<evidence type="ECO:0000256" key="4">
    <source>
        <dbReference type="ARBA" id="ARBA00022679"/>
    </source>
</evidence>
<gene>
    <name evidence="10" type="ORF">BVG16_29855</name>
</gene>
<accession>A0A1T2WZV7</accession>
<name>A0A1T2WZV7_9BACL</name>
<dbReference type="GO" id="GO:0003848">
    <property type="term" value="F:2-amino-4-hydroxy-6-hydroxymethyldihydropteridine diphosphokinase activity"/>
    <property type="evidence" value="ECO:0007669"/>
    <property type="project" value="UniProtKB-EC"/>
</dbReference>
<comment type="pathway">
    <text evidence="2">Cofactor biosynthesis; tetrahydrofolate biosynthesis; 2-amino-4-hydroxy-6-hydroxymethyl-7,8-dihydropteridine diphosphate from 7,8-dihydroneopterin triphosphate: step 4/4.</text>
</comment>
<dbReference type="RefSeq" id="WP_078502855.1">
    <property type="nucleotide sequence ID" value="NZ_MSZX01000021.1"/>
</dbReference>
<evidence type="ECO:0000259" key="9">
    <source>
        <dbReference type="PROSITE" id="PS00794"/>
    </source>
</evidence>
<dbReference type="PROSITE" id="PS00794">
    <property type="entry name" value="HPPK"/>
    <property type="match status" value="1"/>
</dbReference>
<evidence type="ECO:0000256" key="7">
    <source>
        <dbReference type="ARBA" id="ARBA00022840"/>
    </source>
</evidence>
<evidence type="ECO:0000256" key="2">
    <source>
        <dbReference type="ARBA" id="ARBA00005051"/>
    </source>
</evidence>
<keyword evidence="7" id="KW-0067">ATP-binding</keyword>
<evidence type="ECO:0000313" key="11">
    <source>
        <dbReference type="Proteomes" id="UP000190188"/>
    </source>
</evidence>
<organism evidence="10 11">
    <name type="scientific">Paenibacillus selenitireducens</name>
    <dbReference type="NCBI Taxonomy" id="1324314"/>
    <lineage>
        <taxon>Bacteria</taxon>
        <taxon>Bacillati</taxon>
        <taxon>Bacillota</taxon>
        <taxon>Bacilli</taxon>
        <taxon>Bacillales</taxon>
        <taxon>Paenibacillaceae</taxon>
        <taxon>Paenibacillus</taxon>
    </lineage>
</organism>
<evidence type="ECO:0000256" key="6">
    <source>
        <dbReference type="ARBA" id="ARBA00022777"/>
    </source>
</evidence>
<dbReference type="SUPFAM" id="SSF55083">
    <property type="entry name" value="6-hydroxymethyl-7,8-dihydropterin pyrophosphokinase, HPPK"/>
    <property type="match status" value="1"/>
</dbReference>
<dbReference type="InterPro" id="IPR035907">
    <property type="entry name" value="Hppk_sf"/>
</dbReference>
<protein>
    <recommendedName>
        <fullName evidence="3">2-amino-4-hydroxy-6-hydroxymethyldihydropteridine diphosphokinase</fullName>
        <ecNumber evidence="3">2.7.6.3</ecNumber>
    </recommendedName>
</protein>
<dbReference type="PANTHER" id="PTHR43071:SF1">
    <property type="entry name" value="2-AMINO-4-HYDROXY-6-HYDROXYMETHYLDIHYDROPTERIDINE PYROPHOSPHOKINASE"/>
    <property type="match status" value="1"/>
</dbReference>
<dbReference type="EMBL" id="MSZX01000021">
    <property type="protein sequence ID" value="OPA73157.1"/>
    <property type="molecule type" value="Genomic_DNA"/>
</dbReference>
<dbReference type="AlphaFoldDB" id="A0A1T2WZV7"/>
<dbReference type="GO" id="GO:0046654">
    <property type="term" value="P:tetrahydrofolate biosynthetic process"/>
    <property type="evidence" value="ECO:0007669"/>
    <property type="project" value="UniProtKB-UniPathway"/>
</dbReference>
<dbReference type="GO" id="GO:0016301">
    <property type="term" value="F:kinase activity"/>
    <property type="evidence" value="ECO:0007669"/>
    <property type="project" value="UniProtKB-KW"/>
</dbReference>
<reference evidence="10 11" key="1">
    <citation type="submission" date="2017-01" db="EMBL/GenBank/DDBJ databases">
        <title>Genome analysis of Paenibacillus selenitrireducens ES3-24.</title>
        <authorList>
            <person name="Xu D."/>
            <person name="Yao R."/>
            <person name="Zheng S."/>
        </authorList>
    </citation>
    <scope>NUCLEOTIDE SEQUENCE [LARGE SCALE GENOMIC DNA]</scope>
    <source>
        <strain evidence="10 11">ES3-24</strain>
    </source>
</reference>
<feature type="domain" description="7,8-dihydro-6-hydroxymethylpterin-pyrophosphokinase" evidence="9">
    <location>
        <begin position="96"/>
        <end position="107"/>
    </location>
</feature>
<keyword evidence="6 10" id="KW-0418">Kinase</keyword>
<evidence type="ECO:0000256" key="8">
    <source>
        <dbReference type="ARBA" id="ARBA00022909"/>
    </source>
</evidence>
<comment type="caution">
    <text evidence="10">The sequence shown here is derived from an EMBL/GenBank/DDBJ whole genome shotgun (WGS) entry which is preliminary data.</text>
</comment>
<keyword evidence="5" id="KW-0547">Nucleotide-binding</keyword>
<evidence type="ECO:0000256" key="1">
    <source>
        <dbReference type="ARBA" id="ARBA00000198"/>
    </source>
</evidence>
<proteinExistence type="predicted"/>
<dbReference type="GO" id="GO:0005524">
    <property type="term" value="F:ATP binding"/>
    <property type="evidence" value="ECO:0007669"/>
    <property type="project" value="UniProtKB-KW"/>
</dbReference>
<evidence type="ECO:0000313" key="10">
    <source>
        <dbReference type="EMBL" id="OPA73157.1"/>
    </source>
</evidence>
<dbReference type="Gene3D" id="3.30.70.560">
    <property type="entry name" value="7,8-Dihydro-6-hydroxymethylpterin-pyrophosphokinase HPPK"/>
    <property type="match status" value="1"/>
</dbReference>
<evidence type="ECO:0000256" key="3">
    <source>
        <dbReference type="ARBA" id="ARBA00013253"/>
    </source>
</evidence>
<dbReference type="EC" id="2.7.6.3" evidence="3"/>
<dbReference type="UniPathway" id="UPA00077">
    <property type="reaction ID" value="UER00155"/>
</dbReference>
<dbReference type="PANTHER" id="PTHR43071">
    <property type="entry name" value="2-AMINO-4-HYDROXY-6-HYDROXYMETHYLDIHYDROPTERIDINE PYROPHOSPHOKINASE"/>
    <property type="match status" value="1"/>
</dbReference>
<keyword evidence="4" id="KW-0808">Transferase</keyword>
<sequence length="181" mass="20502">MMNIPSSEPSEVYIALGANLGDREQTLMAAISMLDRHPKITVLRTSSIYETDPVGYEDQPAFLNMMIAAQTSLAPEALLAVLMETEQELGRVRDIRWGPRMIDLDMIVIHDHAFTWDSETLTLPHPRMSERLFVLIPLAEITPEGTLLAFVREFMGKLEGKEGVRRWKTVNWHSVSEHSAN</sequence>
<dbReference type="NCBIfam" id="TIGR01498">
    <property type="entry name" value="folK"/>
    <property type="match status" value="1"/>
</dbReference>
<dbReference type="Proteomes" id="UP000190188">
    <property type="component" value="Unassembled WGS sequence"/>
</dbReference>
<dbReference type="CDD" id="cd00483">
    <property type="entry name" value="HPPK"/>
    <property type="match status" value="1"/>
</dbReference>
<dbReference type="GO" id="GO:0046656">
    <property type="term" value="P:folic acid biosynthetic process"/>
    <property type="evidence" value="ECO:0007669"/>
    <property type="project" value="UniProtKB-KW"/>
</dbReference>
<keyword evidence="11" id="KW-1185">Reference proteome</keyword>
<dbReference type="InterPro" id="IPR000550">
    <property type="entry name" value="Hppk"/>
</dbReference>
<keyword evidence="8" id="KW-0289">Folate biosynthesis</keyword>
<evidence type="ECO:0000256" key="5">
    <source>
        <dbReference type="ARBA" id="ARBA00022741"/>
    </source>
</evidence>